<evidence type="ECO:0000313" key="3">
    <source>
        <dbReference type="Proteomes" id="UP000823388"/>
    </source>
</evidence>
<keyword evidence="3" id="KW-1185">Reference proteome</keyword>
<feature type="compositionally biased region" description="Low complexity" evidence="1">
    <location>
        <begin position="60"/>
        <end position="92"/>
    </location>
</feature>
<dbReference type="Proteomes" id="UP000823388">
    <property type="component" value="Chromosome 5K"/>
</dbReference>
<organism evidence="2 3">
    <name type="scientific">Panicum virgatum</name>
    <name type="common">Blackwell switchgrass</name>
    <dbReference type="NCBI Taxonomy" id="38727"/>
    <lineage>
        <taxon>Eukaryota</taxon>
        <taxon>Viridiplantae</taxon>
        <taxon>Streptophyta</taxon>
        <taxon>Embryophyta</taxon>
        <taxon>Tracheophyta</taxon>
        <taxon>Spermatophyta</taxon>
        <taxon>Magnoliopsida</taxon>
        <taxon>Liliopsida</taxon>
        <taxon>Poales</taxon>
        <taxon>Poaceae</taxon>
        <taxon>PACMAD clade</taxon>
        <taxon>Panicoideae</taxon>
        <taxon>Panicodae</taxon>
        <taxon>Paniceae</taxon>
        <taxon>Panicinae</taxon>
        <taxon>Panicum</taxon>
        <taxon>Panicum sect. Hiantes</taxon>
    </lineage>
</organism>
<proteinExistence type="predicted"/>
<sequence>MCPPARRLAIARVRFAAHPPTTTVQRDVRARETQPAVITHHTRSTRKESRTPPPPRDFLSAPLAASAAPPARSRSPPQPRSIAPRPASAAAAEIRCLSAGEPEPGSTTAETEPRRS</sequence>
<protein>
    <submittedName>
        <fullName evidence="2">Uncharacterized protein</fullName>
    </submittedName>
</protein>
<gene>
    <name evidence="2" type="ORF">PVAP13_5KG410300</name>
</gene>
<name>A0A8T0SKG0_PANVG</name>
<dbReference type="AlphaFoldDB" id="A0A8T0SKG0"/>
<evidence type="ECO:0000313" key="2">
    <source>
        <dbReference type="EMBL" id="KAG2599041.1"/>
    </source>
</evidence>
<comment type="caution">
    <text evidence="2">The sequence shown here is derived from an EMBL/GenBank/DDBJ whole genome shotgun (WGS) entry which is preliminary data.</text>
</comment>
<feature type="region of interest" description="Disordered" evidence="1">
    <location>
        <begin position="14"/>
        <end position="116"/>
    </location>
</feature>
<evidence type="ECO:0000256" key="1">
    <source>
        <dbReference type="SAM" id="MobiDB-lite"/>
    </source>
</evidence>
<dbReference type="EMBL" id="CM029045">
    <property type="protein sequence ID" value="KAG2599041.1"/>
    <property type="molecule type" value="Genomic_DNA"/>
</dbReference>
<accession>A0A8T0SKG0</accession>
<reference evidence="2" key="1">
    <citation type="submission" date="2020-05" db="EMBL/GenBank/DDBJ databases">
        <title>WGS assembly of Panicum virgatum.</title>
        <authorList>
            <person name="Lovell J.T."/>
            <person name="Jenkins J."/>
            <person name="Shu S."/>
            <person name="Juenger T.E."/>
            <person name="Schmutz J."/>
        </authorList>
    </citation>
    <scope>NUCLEOTIDE SEQUENCE</scope>
    <source>
        <strain evidence="2">AP13</strain>
    </source>
</reference>